<evidence type="ECO:0000256" key="6">
    <source>
        <dbReference type="ARBA" id="ARBA00023136"/>
    </source>
</evidence>
<feature type="transmembrane region" description="Helical" evidence="7">
    <location>
        <begin position="381"/>
        <end position="401"/>
    </location>
</feature>
<evidence type="ECO:0000256" key="1">
    <source>
        <dbReference type="ARBA" id="ARBA00004651"/>
    </source>
</evidence>
<feature type="transmembrane region" description="Helical" evidence="7">
    <location>
        <begin position="40"/>
        <end position="65"/>
    </location>
</feature>
<keyword evidence="6 7" id="KW-0472">Membrane</keyword>
<evidence type="ECO:0000256" key="7">
    <source>
        <dbReference type="SAM" id="Phobius"/>
    </source>
</evidence>
<comment type="subcellular location">
    <subcellularLocation>
        <location evidence="1">Cell membrane</location>
        <topology evidence="1">Multi-pass membrane protein</topology>
    </subcellularLocation>
</comment>
<dbReference type="PANTHER" id="PTHR23513:SF6">
    <property type="entry name" value="MAJOR FACILITATOR SUPERFAMILY ASSOCIATED DOMAIN-CONTAINING PROTEIN"/>
    <property type="match status" value="1"/>
</dbReference>
<dbReference type="InterPro" id="IPR020846">
    <property type="entry name" value="MFS_dom"/>
</dbReference>
<dbReference type="PANTHER" id="PTHR23513">
    <property type="entry name" value="INTEGRAL MEMBRANE EFFLUX PROTEIN-RELATED"/>
    <property type="match status" value="1"/>
</dbReference>
<dbReference type="Pfam" id="PF05977">
    <property type="entry name" value="MFS_3"/>
    <property type="match status" value="1"/>
</dbReference>
<keyword evidence="4 7" id="KW-0812">Transmembrane</keyword>
<dbReference type="InterPro" id="IPR036259">
    <property type="entry name" value="MFS_trans_sf"/>
</dbReference>
<proteinExistence type="predicted"/>
<feature type="transmembrane region" description="Helical" evidence="7">
    <location>
        <begin position="289"/>
        <end position="309"/>
    </location>
</feature>
<feature type="domain" description="Major facilitator superfamily (MFS) profile" evidence="8">
    <location>
        <begin position="15"/>
        <end position="404"/>
    </location>
</feature>
<comment type="caution">
    <text evidence="9">The sequence shown here is derived from an EMBL/GenBank/DDBJ whole genome shotgun (WGS) entry which is preliminary data.</text>
</comment>
<evidence type="ECO:0000256" key="4">
    <source>
        <dbReference type="ARBA" id="ARBA00022692"/>
    </source>
</evidence>
<feature type="transmembrane region" description="Helical" evidence="7">
    <location>
        <begin position="321"/>
        <end position="341"/>
    </location>
</feature>
<feature type="transmembrane region" description="Helical" evidence="7">
    <location>
        <begin position="16"/>
        <end position="34"/>
    </location>
</feature>
<accession>A0ABS4PZ62</accession>
<evidence type="ECO:0000256" key="3">
    <source>
        <dbReference type="ARBA" id="ARBA00022475"/>
    </source>
</evidence>
<evidence type="ECO:0000313" key="9">
    <source>
        <dbReference type="EMBL" id="MBP2184190.1"/>
    </source>
</evidence>
<feature type="transmembrane region" description="Helical" evidence="7">
    <location>
        <begin position="86"/>
        <end position="108"/>
    </location>
</feature>
<name>A0ABS4PZ62_9PSEU</name>
<feature type="transmembrane region" description="Helical" evidence="7">
    <location>
        <begin position="353"/>
        <end position="375"/>
    </location>
</feature>
<protein>
    <submittedName>
        <fullName evidence="9">MFS family arabinose efflux permease</fullName>
    </submittedName>
</protein>
<dbReference type="PROSITE" id="PS50850">
    <property type="entry name" value="MFS"/>
    <property type="match status" value="1"/>
</dbReference>
<dbReference type="Proteomes" id="UP000741013">
    <property type="component" value="Unassembled WGS sequence"/>
</dbReference>
<feature type="transmembrane region" description="Helical" evidence="7">
    <location>
        <begin position="172"/>
        <end position="192"/>
    </location>
</feature>
<organism evidence="9 10">
    <name type="scientific">Amycolatopsis magusensis</name>
    <dbReference type="NCBI Taxonomy" id="882444"/>
    <lineage>
        <taxon>Bacteria</taxon>
        <taxon>Bacillati</taxon>
        <taxon>Actinomycetota</taxon>
        <taxon>Actinomycetes</taxon>
        <taxon>Pseudonocardiales</taxon>
        <taxon>Pseudonocardiaceae</taxon>
        <taxon>Amycolatopsis</taxon>
    </lineage>
</organism>
<evidence type="ECO:0000256" key="2">
    <source>
        <dbReference type="ARBA" id="ARBA00022448"/>
    </source>
</evidence>
<feature type="transmembrane region" description="Helical" evidence="7">
    <location>
        <begin position="262"/>
        <end position="282"/>
    </location>
</feature>
<evidence type="ECO:0000256" key="5">
    <source>
        <dbReference type="ARBA" id="ARBA00022989"/>
    </source>
</evidence>
<keyword evidence="3" id="KW-1003">Cell membrane</keyword>
<dbReference type="CDD" id="cd06173">
    <property type="entry name" value="MFS_MefA_like"/>
    <property type="match status" value="1"/>
</dbReference>
<keyword evidence="2" id="KW-0813">Transport</keyword>
<dbReference type="Gene3D" id="1.20.1250.20">
    <property type="entry name" value="MFS general substrate transporter like domains"/>
    <property type="match status" value="1"/>
</dbReference>
<dbReference type="RefSeq" id="WP_209667243.1">
    <property type="nucleotide sequence ID" value="NZ_JAGGMS010000001.1"/>
</dbReference>
<dbReference type="EMBL" id="JAGGMS010000001">
    <property type="protein sequence ID" value="MBP2184190.1"/>
    <property type="molecule type" value="Genomic_DNA"/>
</dbReference>
<evidence type="ECO:0000259" key="8">
    <source>
        <dbReference type="PROSITE" id="PS50850"/>
    </source>
</evidence>
<reference evidence="9 10" key="1">
    <citation type="submission" date="2021-03" db="EMBL/GenBank/DDBJ databases">
        <title>Sequencing the genomes of 1000 actinobacteria strains.</title>
        <authorList>
            <person name="Klenk H.-P."/>
        </authorList>
    </citation>
    <scope>NUCLEOTIDE SEQUENCE [LARGE SCALE GENOMIC DNA]</scope>
    <source>
        <strain evidence="9 10">DSM 45510</strain>
    </source>
</reference>
<dbReference type="SUPFAM" id="SSF103473">
    <property type="entry name" value="MFS general substrate transporter"/>
    <property type="match status" value="1"/>
</dbReference>
<evidence type="ECO:0000313" key="10">
    <source>
        <dbReference type="Proteomes" id="UP000741013"/>
    </source>
</evidence>
<gene>
    <name evidence="9" type="ORF">JOM49_005716</name>
</gene>
<keyword evidence="5 7" id="KW-1133">Transmembrane helix</keyword>
<keyword evidence="10" id="KW-1185">Reference proteome</keyword>
<dbReference type="InterPro" id="IPR010290">
    <property type="entry name" value="TM_effector"/>
</dbReference>
<sequence length="406" mass="41989">MTATVPDRGLRGNRDFLLLWSGAGLSFLGSRLSAFAYPLIVLWATGSAAAAGLVAFAAQLPYLLVQLPAGVAVDRFDRRKLMIICDLARLVAVGSIPVGMIFAGLNLWHLAVVAFVEGAFTVVYRIAERAALPSVVPEQHLTTAMSRNEAREQAAGLLGQPGAGVLTAVTQWFPFLATAVLHAFSLGTVLMIKKPLQADAGPAEPQKPLAALMEGLRWMAGHRFARAAAGLIAVSNLLFQVLMLSVLVIVREDGGSQTVAAVVSAVSGIGGVLGALGATFWIRRISLPALVIGANALWALLVPTTLLAASNPVALGAVYGLMSYIGAVWTVAVSAYLVRIVPDHLRGRVTSVATLLAYGPLAFGSLLGGFALATLGVTGSVLTVAGVMAALTVLAAASPGVRSLSR</sequence>
<feature type="transmembrane region" description="Helical" evidence="7">
    <location>
        <begin position="227"/>
        <end position="250"/>
    </location>
</feature>